<evidence type="ECO:0000256" key="2">
    <source>
        <dbReference type="PROSITE-ProRule" id="PRU00339"/>
    </source>
</evidence>
<keyword evidence="2" id="KW-0802">TPR repeat</keyword>
<dbReference type="PROSITE" id="PS50005">
    <property type="entry name" value="TPR"/>
    <property type="match status" value="1"/>
</dbReference>
<dbReference type="EMBL" id="CP042265">
    <property type="protein sequence ID" value="QDY71570.1"/>
    <property type="molecule type" value="Genomic_DNA"/>
</dbReference>
<sequence length="641" mass="70428">MKPTRLFLALSYLASPLAAQEIPSRYIGSEQCADCHVSESEAWEKSHHALAWTKPTADSIVADFDGTRFEGNGMRVQFSEDEDGFHAKVMESDGSQADYNVHSVVGIEPLQQYLFETEPGRLQSFDVVWDDDRKEWYHLYEDTVIPPNDGLHWSGPYKNWNARCAECHATGFQKNYDADTDSYASTQVEIGVGCEACHGPGSSHIEWVKTQAPVDIEGLDRFGFSMARDAGTEAWIQQCAGCHSRREAFGDGNPMPGTPYHDAYRLSLLTPDLYHPDGQIMEEVYVYGSFLQSKMYEQGVGCGNCHDPHTAQVLADDNSLCTQCHSPAGNTDFPTLPLQEFDDPSHHFHEQESEGAQCRNCHMVEQVYMGIDERADHSFRIPRPDLAAKTGAPDACTSCHTEKPAEWAAEKVAEWYPESVHRGSHFGVVFAQAENDPAAAQQGLLDVAQNENASDIVRATSLYLLERAADPEIAGATEAVLTDDSPLLRAGAASLQRAAGPQTQIPNLLPLLNDPVRTVRFAAARQLLGAPIAHLPETVARSLRGAMGEWQNSLSNRLDFPETHLVMGGTALTLRNFPAALEAFKEAVALDPQRVDAWSMVVRLQSAMGNAEAAETSVKAALNANPDNPMLQDFARQLGIQ</sequence>
<dbReference type="InterPro" id="IPR010177">
    <property type="entry name" value="Paired_CXXCH_1"/>
</dbReference>
<dbReference type="Pfam" id="PF13435">
    <property type="entry name" value="Cytochrome_C554"/>
    <property type="match status" value="2"/>
</dbReference>
<proteinExistence type="predicted"/>
<dbReference type="InterPro" id="IPR023155">
    <property type="entry name" value="Cyt_c-552/4"/>
</dbReference>
<evidence type="ECO:0000259" key="4">
    <source>
        <dbReference type="Pfam" id="PF13435"/>
    </source>
</evidence>
<dbReference type="InterPro" id="IPR011989">
    <property type="entry name" value="ARM-like"/>
</dbReference>
<name>A0A5B8JBU3_9RHOB</name>
<feature type="repeat" description="TPR" evidence="2">
    <location>
        <begin position="561"/>
        <end position="594"/>
    </location>
</feature>
<dbReference type="Pfam" id="PF09699">
    <property type="entry name" value="Paired_CXXCH_1"/>
    <property type="match status" value="1"/>
</dbReference>
<evidence type="ECO:0000259" key="3">
    <source>
        <dbReference type="Pfam" id="PF09699"/>
    </source>
</evidence>
<dbReference type="KEGG" id="lit:FPZ52_18020"/>
<feature type="domain" description="Cytochrome c-552/4" evidence="4">
    <location>
        <begin position="31"/>
        <end position="54"/>
    </location>
</feature>
<feature type="domain" description="Doubled CXXCH motif" evidence="3">
    <location>
        <begin position="301"/>
        <end position="327"/>
    </location>
</feature>
<dbReference type="Gene3D" id="1.25.10.10">
    <property type="entry name" value="Leucine-rich Repeat Variant"/>
    <property type="match status" value="1"/>
</dbReference>
<feature type="domain" description="Cytochrome c-552/4" evidence="4">
    <location>
        <begin position="161"/>
        <end position="199"/>
    </location>
</feature>
<dbReference type="SUPFAM" id="SSF48371">
    <property type="entry name" value="ARM repeat"/>
    <property type="match status" value="1"/>
</dbReference>
<dbReference type="SUPFAM" id="SSF48695">
    <property type="entry name" value="Multiheme cytochromes"/>
    <property type="match status" value="1"/>
</dbReference>
<dbReference type="Gene3D" id="1.10.1130.10">
    <property type="entry name" value="Flavocytochrome C3, Chain A"/>
    <property type="match status" value="2"/>
</dbReference>
<dbReference type="InterPro" id="IPR011990">
    <property type="entry name" value="TPR-like_helical_dom_sf"/>
</dbReference>
<dbReference type="Gene3D" id="1.25.40.10">
    <property type="entry name" value="Tetratricopeptide repeat domain"/>
    <property type="match status" value="1"/>
</dbReference>
<accession>A0A5B8JBU3</accession>
<dbReference type="PANTHER" id="PTHR35038:SF8">
    <property type="entry name" value="C-TYPE POLYHEME CYTOCHROME OMCC"/>
    <property type="match status" value="1"/>
</dbReference>
<dbReference type="Pfam" id="PF14559">
    <property type="entry name" value="TPR_19"/>
    <property type="match status" value="1"/>
</dbReference>
<dbReference type="InterPro" id="IPR016024">
    <property type="entry name" value="ARM-type_fold"/>
</dbReference>
<geneLocation type="plasmid" evidence="5 6">
    <name>unnamed4</name>
</geneLocation>
<organism evidence="5 6">
    <name type="scientific">Qingshengfaniella alkalisoli</name>
    <dbReference type="NCBI Taxonomy" id="2599296"/>
    <lineage>
        <taxon>Bacteria</taxon>
        <taxon>Pseudomonadati</taxon>
        <taxon>Pseudomonadota</taxon>
        <taxon>Alphaproteobacteria</taxon>
        <taxon>Rhodobacterales</taxon>
        <taxon>Paracoccaceae</taxon>
        <taxon>Qingshengfaniella</taxon>
    </lineage>
</organism>
<dbReference type="RefSeq" id="WP_146366984.1">
    <property type="nucleotide sequence ID" value="NZ_CP042265.1"/>
</dbReference>
<dbReference type="InterPro" id="IPR051829">
    <property type="entry name" value="Multiheme_Cytochr_ET"/>
</dbReference>
<dbReference type="PANTHER" id="PTHR35038">
    <property type="entry name" value="DISSIMILATORY SULFITE REDUCTASE SIRA"/>
    <property type="match status" value="1"/>
</dbReference>
<keyword evidence="1" id="KW-0732">Signal</keyword>
<reference evidence="5 6" key="1">
    <citation type="submission" date="2019-07" db="EMBL/GenBank/DDBJ databases">
        <title>Litoreibacter alkalisoli sp. nov., isolated from saline-alkaline soil.</title>
        <authorList>
            <person name="Wang S."/>
            <person name="Xu L."/>
            <person name="Xing Y.-T."/>
            <person name="Sun J.-Q."/>
        </authorList>
    </citation>
    <scope>NUCLEOTIDE SEQUENCE [LARGE SCALE GENOMIC DNA]</scope>
    <source>
        <strain evidence="5 6">LN3S51</strain>
        <plasmid evidence="5 6">unnamed4</plasmid>
    </source>
</reference>
<dbReference type="AlphaFoldDB" id="A0A5B8JBU3"/>
<keyword evidence="5" id="KW-0614">Plasmid</keyword>
<evidence type="ECO:0000313" key="5">
    <source>
        <dbReference type="EMBL" id="QDY71570.1"/>
    </source>
</evidence>
<dbReference type="CDD" id="cd08168">
    <property type="entry name" value="Cytochrom_C3"/>
    <property type="match status" value="1"/>
</dbReference>
<dbReference type="SUPFAM" id="SSF48452">
    <property type="entry name" value="TPR-like"/>
    <property type="match status" value="1"/>
</dbReference>
<evidence type="ECO:0000313" key="6">
    <source>
        <dbReference type="Proteomes" id="UP000318483"/>
    </source>
</evidence>
<dbReference type="OrthoDB" id="9814800at2"/>
<dbReference type="Gene3D" id="3.90.10.10">
    <property type="entry name" value="Cytochrome C3"/>
    <property type="match status" value="1"/>
</dbReference>
<gene>
    <name evidence="5" type="ORF">FPZ52_18020</name>
</gene>
<dbReference type="Proteomes" id="UP000318483">
    <property type="component" value="Plasmid unnamed4"/>
</dbReference>
<evidence type="ECO:0000256" key="1">
    <source>
        <dbReference type="ARBA" id="ARBA00022729"/>
    </source>
</evidence>
<protein>
    <submittedName>
        <fullName evidence="5">Tetratricopeptide repeat protein</fullName>
    </submittedName>
</protein>
<dbReference type="InterPro" id="IPR036280">
    <property type="entry name" value="Multihaem_cyt_sf"/>
</dbReference>
<dbReference type="InterPro" id="IPR019734">
    <property type="entry name" value="TPR_rpt"/>
</dbReference>
<keyword evidence="6" id="KW-1185">Reference proteome</keyword>